<dbReference type="EMBL" id="JADNYJ010000003">
    <property type="protein sequence ID" value="KAF8912203.1"/>
    <property type="molecule type" value="Genomic_DNA"/>
</dbReference>
<protein>
    <recommendedName>
        <fullName evidence="1">RNA-dependent RNA polymerase</fullName>
        <ecNumber evidence="1">2.7.7.48</ecNumber>
    </recommendedName>
</protein>
<feature type="compositionally biased region" description="Basic and acidic residues" evidence="2">
    <location>
        <begin position="103"/>
        <end position="117"/>
    </location>
</feature>
<dbReference type="GO" id="GO:0031380">
    <property type="term" value="C:nuclear RNA-directed RNA polymerase complex"/>
    <property type="evidence" value="ECO:0007669"/>
    <property type="project" value="TreeGrafter"/>
</dbReference>
<keyword evidence="1" id="KW-0696">RNA-directed RNA polymerase</keyword>
<comment type="caution">
    <text evidence="4">The sequence shown here is derived from an EMBL/GenBank/DDBJ whole genome shotgun (WGS) entry which is preliminary data.</text>
</comment>
<keyword evidence="1" id="KW-0694">RNA-binding</keyword>
<dbReference type="Proteomes" id="UP000724874">
    <property type="component" value="Unassembled WGS sequence"/>
</dbReference>
<organism evidence="4 5">
    <name type="scientific">Gymnopilus junonius</name>
    <name type="common">Spectacular rustgill mushroom</name>
    <name type="synonym">Gymnopilus spectabilis subsp. junonius</name>
    <dbReference type="NCBI Taxonomy" id="109634"/>
    <lineage>
        <taxon>Eukaryota</taxon>
        <taxon>Fungi</taxon>
        <taxon>Dikarya</taxon>
        <taxon>Basidiomycota</taxon>
        <taxon>Agaricomycotina</taxon>
        <taxon>Agaricomycetes</taxon>
        <taxon>Agaricomycetidae</taxon>
        <taxon>Agaricales</taxon>
        <taxon>Agaricineae</taxon>
        <taxon>Hymenogastraceae</taxon>
        <taxon>Gymnopilus</taxon>
    </lineage>
</organism>
<dbReference type="OrthoDB" id="10055769at2759"/>
<feature type="region of interest" description="Disordered" evidence="2">
    <location>
        <begin position="1"/>
        <end position="23"/>
    </location>
</feature>
<evidence type="ECO:0000256" key="1">
    <source>
        <dbReference type="RuleBase" id="RU363098"/>
    </source>
</evidence>
<feature type="region of interest" description="Disordered" evidence="2">
    <location>
        <begin position="562"/>
        <end position="589"/>
    </location>
</feature>
<evidence type="ECO:0000313" key="4">
    <source>
        <dbReference type="EMBL" id="KAF8912203.1"/>
    </source>
</evidence>
<evidence type="ECO:0000256" key="2">
    <source>
        <dbReference type="SAM" id="MobiDB-lite"/>
    </source>
</evidence>
<keyword evidence="1" id="KW-0548">Nucleotidyltransferase</keyword>
<keyword evidence="1" id="KW-0808">Transferase</keyword>
<evidence type="ECO:0000313" key="5">
    <source>
        <dbReference type="Proteomes" id="UP000724874"/>
    </source>
</evidence>
<feature type="region of interest" description="Disordered" evidence="2">
    <location>
        <begin position="64"/>
        <end position="117"/>
    </location>
</feature>
<dbReference type="InterPro" id="IPR057596">
    <property type="entry name" value="RDRP_core"/>
</dbReference>
<dbReference type="AlphaFoldDB" id="A0A9P5NX67"/>
<dbReference type="GO" id="GO:0003723">
    <property type="term" value="F:RNA binding"/>
    <property type="evidence" value="ECO:0007669"/>
    <property type="project" value="UniProtKB-KW"/>
</dbReference>
<feature type="domain" description="RDRP core" evidence="3">
    <location>
        <begin position="259"/>
        <end position="746"/>
    </location>
</feature>
<reference evidence="4" key="1">
    <citation type="submission" date="2020-11" db="EMBL/GenBank/DDBJ databases">
        <authorList>
            <consortium name="DOE Joint Genome Institute"/>
            <person name="Ahrendt S."/>
            <person name="Riley R."/>
            <person name="Andreopoulos W."/>
            <person name="LaButti K."/>
            <person name="Pangilinan J."/>
            <person name="Ruiz-duenas F.J."/>
            <person name="Barrasa J.M."/>
            <person name="Sanchez-Garcia M."/>
            <person name="Camarero S."/>
            <person name="Miyauchi S."/>
            <person name="Serrano A."/>
            <person name="Linde D."/>
            <person name="Babiker R."/>
            <person name="Drula E."/>
            <person name="Ayuso-Fernandez I."/>
            <person name="Pacheco R."/>
            <person name="Padilla G."/>
            <person name="Ferreira P."/>
            <person name="Barriuso J."/>
            <person name="Kellner H."/>
            <person name="Castanera R."/>
            <person name="Alfaro M."/>
            <person name="Ramirez L."/>
            <person name="Pisabarro A.G."/>
            <person name="Kuo A."/>
            <person name="Tritt A."/>
            <person name="Lipzen A."/>
            <person name="He G."/>
            <person name="Yan M."/>
            <person name="Ng V."/>
            <person name="Cullen D."/>
            <person name="Martin F."/>
            <person name="Rosso M.-N."/>
            <person name="Henrissat B."/>
            <person name="Hibbett D."/>
            <person name="Martinez A.T."/>
            <person name="Grigoriev I.V."/>
        </authorList>
    </citation>
    <scope>NUCLEOTIDE SEQUENCE</scope>
    <source>
        <strain evidence="4">AH 44721</strain>
    </source>
</reference>
<comment type="similarity">
    <text evidence="1">Belongs to the RdRP family.</text>
</comment>
<sequence>MDYDDKDLTSVVDGPESGYDSEASSFYEGDISLIEQYEDEGSGKRIFSIIYAVNLVCLPGGVPNTPPHSDSEVSETSGKRKGGSDSGDSYDASDVPGPSKRIRPSEEDPESPPHPEDIHIIAHSPVIASLIEKIGVSHGVRYELARLISAGKLHYRKITEDKLLQLRGPNQDAVPKIAEVFFGEKSSRYTDFDSAFANEIAAHSPWAELDKEEEAHSFGPYEGLGNNPRYPGWYGGKVRFSARLQLNSKKGDKQVKNTFKIILDDCALGTSFRHARRWGSWSFLRVKVPAQAFYDTKIGLDLFFRKKFVIWGYVFRACYAMGDNVFFYWTNDLCGIPRTIPGRLSLEEFIQWHNPLASNSNQLMTKWSERMRLGFSNSIPGPHLDARHSILEEPDIVSEKGSVMTDGCGFSTRILHLLIRDQLSLSLLPTAFQFRLAGYKGMSMLRDDPEYVEGKRVWVRPSQTKIKYPTGVTLDPSMLTIDLLRTSHMSTECSISNDILINLAENGVPHDVFIEMLKTSVRGLVAGLTTWDGPLAMLNLWTNVERAGGVLAGRRAREAVGEARVRGYRNRSPEEDELNDDDDADEDGFSENVGDTIMMLLEAGFTPQETPILREKLKQSVVKKIENRMKNLRFRVEESCTAFAIPDPFGVLGHNEIQIKSSSRNLKGTDGMITDTILGDVLNPCKGHVMFARAVEHHLLRNYTDVIVFSIKGDRRLIDWLGGGDYDGDVATAIWTLALVLLFLNADEALSEEPAGLDLCFKRDAEKVSDFIERTRTLHLKNLGAKFCRVLDAPKTGYRIKKETLAADTKMYSNSLGPRWKAEMKKKIGKTNESNMTYTRRDVAKLGPFIMDVLRHAADKEKDGLLTEMDIKFAPLRIALDPVLVAPWEAAEAWAERGSNAELTRMKRYDLSIIAKHVQNIFNKHKEVISVNTRKKDSAGFTNLPIEARQDRLRAISKEFYSGPQLSQLQLVPDEATLARWRASYAYKFDAEQHMRKTGWSRFPWNVAMRDLCLIKASASPGQYTPMIDEFAQRMKLPKRL</sequence>
<dbReference type="InterPro" id="IPR007855">
    <property type="entry name" value="RDRP"/>
</dbReference>
<dbReference type="PANTHER" id="PTHR23079:SF14">
    <property type="entry name" value="RNA-DEPENDENT RNA POLYMERASE"/>
    <property type="match status" value="1"/>
</dbReference>
<feature type="compositionally biased region" description="Acidic residues" evidence="2">
    <location>
        <begin position="574"/>
        <end position="589"/>
    </location>
</feature>
<dbReference type="Pfam" id="PF05183">
    <property type="entry name" value="RdRP"/>
    <property type="match status" value="1"/>
</dbReference>
<dbReference type="EC" id="2.7.7.48" evidence="1"/>
<evidence type="ECO:0000259" key="3">
    <source>
        <dbReference type="Pfam" id="PF05183"/>
    </source>
</evidence>
<dbReference type="GO" id="GO:0003968">
    <property type="term" value="F:RNA-directed RNA polymerase activity"/>
    <property type="evidence" value="ECO:0007669"/>
    <property type="project" value="UniProtKB-KW"/>
</dbReference>
<proteinExistence type="inferred from homology"/>
<dbReference type="GO" id="GO:0030422">
    <property type="term" value="P:siRNA processing"/>
    <property type="evidence" value="ECO:0007669"/>
    <property type="project" value="TreeGrafter"/>
</dbReference>
<dbReference type="PANTHER" id="PTHR23079">
    <property type="entry name" value="RNA-DEPENDENT RNA POLYMERASE"/>
    <property type="match status" value="1"/>
</dbReference>
<name>A0A9P5NX67_GYMJU</name>
<gene>
    <name evidence="4" type="ORF">CPB84DRAFT_1841883</name>
</gene>
<comment type="catalytic activity">
    <reaction evidence="1">
        <text>RNA(n) + a ribonucleoside 5'-triphosphate = RNA(n+1) + diphosphate</text>
        <dbReference type="Rhea" id="RHEA:21248"/>
        <dbReference type="Rhea" id="RHEA-COMP:14527"/>
        <dbReference type="Rhea" id="RHEA-COMP:17342"/>
        <dbReference type="ChEBI" id="CHEBI:33019"/>
        <dbReference type="ChEBI" id="CHEBI:61557"/>
        <dbReference type="ChEBI" id="CHEBI:140395"/>
        <dbReference type="EC" id="2.7.7.48"/>
    </reaction>
</comment>
<accession>A0A9P5NX67</accession>
<keyword evidence="5" id="KW-1185">Reference proteome</keyword>